<dbReference type="GO" id="GO:0006780">
    <property type="term" value="P:uroporphyrinogen III biosynthetic process"/>
    <property type="evidence" value="ECO:0007669"/>
    <property type="project" value="UniProtKB-UniRule"/>
</dbReference>
<keyword evidence="5 9" id="KW-0627">Porphyrin biosynthesis</keyword>
<organism evidence="11 12">
    <name type="scientific">Gaoshiqia sediminis</name>
    <dbReference type="NCBI Taxonomy" id="2986998"/>
    <lineage>
        <taxon>Bacteria</taxon>
        <taxon>Pseudomonadati</taxon>
        <taxon>Bacteroidota</taxon>
        <taxon>Bacteroidia</taxon>
        <taxon>Marinilabiliales</taxon>
        <taxon>Prolixibacteraceae</taxon>
        <taxon>Gaoshiqia</taxon>
    </lineage>
</organism>
<sequence>MDKLPDTDILQGKIIICTYPKKDPDDFFEIISQLGAEVYYLPMIEVSPSLFQLQKEIGSYHWLVFTSKNGVSAFLQEQKPTNSNKMAALGEITAAELLKNGYVADFVGSGKSGADFAEELSGTIPPGNSVLLVLGNLAPDTLQRKLSANHPVDRVNVYQTIEPENIDENLLKQIEDDAYDLLIVSSPSAIKNLYATLKRNKTGLRLISIGKTTTTAMSELGLNPLVTAAESSYKALAEATISYFKKDLKNNTL</sequence>
<gene>
    <name evidence="11" type="ORF">N2K84_05020</name>
</gene>
<evidence type="ECO:0000256" key="5">
    <source>
        <dbReference type="ARBA" id="ARBA00023244"/>
    </source>
</evidence>
<dbReference type="InterPro" id="IPR039793">
    <property type="entry name" value="UROS/Hem4"/>
</dbReference>
<evidence type="ECO:0000256" key="6">
    <source>
        <dbReference type="ARBA" id="ARBA00037589"/>
    </source>
</evidence>
<comment type="catalytic activity">
    <reaction evidence="8 9">
        <text>hydroxymethylbilane = uroporphyrinogen III + H2O</text>
        <dbReference type="Rhea" id="RHEA:18965"/>
        <dbReference type="ChEBI" id="CHEBI:15377"/>
        <dbReference type="ChEBI" id="CHEBI:57308"/>
        <dbReference type="ChEBI" id="CHEBI:57845"/>
        <dbReference type="EC" id="4.2.1.75"/>
    </reaction>
</comment>
<dbReference type="CDD" id="cd06578">
    <property type="entry name" value="HemD"/>
    <property type="match status" value="1"/>
</dbReference>
<dbReference type="GO" id="GO:0004852">
    <property type="term" value="F:uroporphyrinogen-III synthase activity"/>
    <property type="evidence" value="ECO:0007669"/>
    <property type="project" value="UniProtKB-UniRule"/>
</dbReference>
<comment type="function">
    <text evidence="6 9">Catalyzes cyclization of the linear tetrapyrrole, hydroxymethylbilane, to the macrocyclic uroporphyrinogen III.</text>
</comment>
<evidence type="ECO:0000256" key="7">
    <source>
        <dbReference type="ARBA" id="ARBA00040167"/>
    </source>
</evidence>
<dbReference type="SUPFAM" id="SSF69618">
    <property type="entry name" value="HemD-like"/>
    <property type="match status" value="1"/>
</dbReference>
<dbReference type="Proteomes" id="UP001163821">
    <property type="component" value="Unassembled WGS sequence"/>
</dbReference>
<evidence type="ECO:0000256" key="4">
    <source>
        <dbReference type="ARBA" id="ARBA00023239"/>
    </source>
</evidence>
<dbReference type="InterPro" id="IPR003754">
    <property type="entry name" value="4pyrrol_synth_uPrphyn_synth"/>
</dbReference>
<keyword evidence="4 9" id="KW-0456">Lyase</keyword>
<evidence type="ECO:0000256" key="2">
    <source>
        <dbReference type="ARBA" id="ARBA00008133"/>
    </source>
</evidence>
<accession>A0AA41YC11</accession>
<evidence type="ECO:0000256" key="9">
    <source>
        <dbReference type="RuleBase" id="RU366031"/>
    </source>
</evidence>
<reference evidence="11" key="1">
    <citation type="submission" date="2022-10" db="EMBL/GenBank/DDBJ databases">
        <title>Gaoshiqiia sediminis gen. nov., sp. nov., isolated from coastal sediment.</title>
        <authorList>
            <person name="Yu W.X."/>
            <person name="Mu D.S."/>
            <person name="Du J.Z."/>
            <person name="Liang Y.Q."/>
        </authorList>
    </citation>
    <scope>NUCLEOTIDE SEQUENCE</scope>
    <source>
        <strain evidence="11">A06</strain>
    </source>
</reference>
<name>A0AA41YC11_9BACT</name>
<proteinExistence type="inferred from homology"/>
<dbReference type="AlphaFoldDB" id="A0AA41YC11"/>
<dbReference type="RefSeq" id="WP_282590687.1">
    <property type="nucleotide sequence ID" value="NZ_JAPAAF010000004.1"/>
</dbReference>
<comment type="caution">
    <text evidence="11">The sequence shown here is derived from an EMBL/GenBank/DDBJ whole genome shotgun (WGS) entry which is preliminary data.</text>
</comment>
<dbReference type="PANTHER" id="PTHR38042:SF1">
    <property type="entry name" value="UROPORPHYRINOGEN-III SYNTHASE, CHLOROPLASTIC"/>
    <property type="match status" value="1"/>
</dbReference>
<dbReference type="EC" id="4.2.1.75" evidence="3 9"/>
<dbReference type="EMBL" id="JAPAAF010000004">
    <property type="protein sequence ID" value="MCW0482082.1"/>
    <property type="molecule type" value="Genomic_DNA"/>
</dbReference>
<evidence type="ECO:0000256" key="1">
    <source>
        <dbReference type="ARBA" id="ARBA00004772"/>
    </source>
</evidence>
<feature type="domain" description="Tetrapyrrole biosynthesis uroporphyrinogen III synthase" evidence="10">
    <location>
        <begin position="29"/>
        <end position="237"/>
    </location>
</feature>
<dbReference type="InterPro" id="IPR036108">
    <property type="entry name" value="4pyrrol_syn_uPrphyn_synt_sf"/>
</dbReference>
<evidence type="ECO:0000313" key="12">
    <source>
        <dbReference type="Proteomes" id="UP001163821"/>
    </source>
</evidence>
<evidence type="ECO:0000259" key="10">
    <source>
        <dbReference type="Pfam" id="PF02602"/>
    </source>
</evidence>
<comment type="pathway">
    <text evidence="1 9">Porphyrin-containing compound metabolism; protoporphyrin-IX biosynthesis; coproporphyrinogen-III from 5-aminolevulinate: step 3/4.</text>
</comment>
<dbReference type="GO" id="GO:0006782">
    <property type="term" value="P:protoporphyrinogen IX biosynthetic process"/>
    <property type="evidence" value="ECO:0007669"/>
    <property type="project" value="UniProtKB-UniRule"/>
</dbReference>
<keyword evidence="12" id="KW-1185">Reference proteome</keyword>
<comment type="similarity">
    <text evidence="2 9">Belongs to the uroporphyrinogen-III synthase family.</text>
</comment>
<evidence type="ECO:0000256" key="8">
    <source>
        <dbReference type="ARBA" id="ARBA00048617"/>
    </source>
</evidence>
<dbReference type="Pfam" id="PF02602">
    <property type="entry name" value="HEM4"/>
    <property type="match status" value="1"/>
</dbReference>
<protein>
    <recommendedName>
        <fullName evidence="7 9">Uroporphyrinogen-III synthase</fullName>
        <ecNumber evidence="3 9">4.2.1.75</ecNumber>
    </recommendedName>
</protein>
<evidence type="ECO:0000256" key="3">
    <source>
        <dbReference type="ARBA" id="ARBA00013109"/>
    </source>
</evidence>
<evidence type="ECO:0000313" key="11">
    <source>
        <dbReference type="EMBL" id="MCW0482082.1"/>
    </source>
</evidence>
<dbReference type="PANTHER" id="PTHR38042">
    <property type="entry name" value="UROPORPHYRINOGEN-III SYNTHASE, CHLOROPLASTIC"/>
    <property type="match status" value="1"/>
</dbReference>
<dbReference type="Gene3D" id="3.40.50.10090">
    <property type="match status" value="2"/>
</dbReference>